<organism evidence="10 11">
    <name type="scientific">Tetradesmus obliquus</name>
    <name type="common">Green alga</name>
    <name type="synonym">Acutodesmus obliquus</name>
    <dbReference type="NCBI Taxonomy" id="3088"/>
    <lineage>
        <taxon>Eukaryota</taxon>
        <taxon>Viridiplantae</taxon>
        <taxon>Chlorophyta</taxon>
        <taxon>core chlorophytes</taxon>
        <taxon>Chlorophyceae</taxon>
        <taxon>CS clade</taxon>
        <taxon>Sphaeropleales</taxon>
        <taxon>Scenedesmaceae</taxon>
        <taxon>Tetradesmus</taxon>
    </lineage>
</organism>
<evidence type="ECO:0000256" key="7">
    <source>
        <dbReference type="SAM" id="MobiDB-lite"/>
    </source>
</evidence>
<keyword evidence="4" id="KW-0732">Signal</keyword>
<feature type="domain" description="ER membrane protein complex subunit 7 beta-sandwich" evidence="9">
    <location>
        <begin position="40"/>
        <end position="139"/>
    </location>
</feature>
<evidence type="ECO:0000256" key="3">
    <source>
        <dbReference type="ARBA" id="ARBA00022692"/>
    </source>
</evidence>
<evidence type="ECO:0000256" key="1">
    <source>
        <dbReference type="ARBA" id="ARBA00004167"/>
    </source>
</evidence>
<feature type="region of interest" description="Disordered" evidence="7">
    <location>
        <begin position="166"/>
        <end position="185"/>
    </location>
</feature>
<accession>A0A383WCL1</accession>
<dbReference type="Proteomes" id="UP000256970">
    <property type="component" value="Unassembled WGS sequence"/>
</dbReference>
<dbReference type="Pfam" id="PF09430">
    <property type="entry name" value="EMC7_beta-sandw"/>
    <property type="match status" value="1"/>
</dbReference>
<reference evidence="10 11" key="1">
    <citation type="submission" date="2016-10" db="EMBL/GenBank/DDBJ databases">
        <authorList>
            <person name="Cai Z."/>
        </authorList>
    </citation>
    <scope>NUCLEOTIDE SEQUENCE [LARGE SCALE GENOMIC DNA]</scope>
</reference>
<dbReference type="EMBL" id="FNXT01001221">
    <property type="protein sequence ID" value="SZX74764.1"/>
    <property type="molecule type" value="Genomic_DNA"/>
</dbReference>
<gene>
    <name evidence="10" type="ORF">BQ4739_LOCUS15082</name>
</gene>
<keyword evidence="3 8" id="KW-0812">Transmembrane</keyword>
<keyword evidence="11" id="KW-1185">Reference proteome</keyword>
<dbReference type="SUPFAM" id="SSF49452">
    <property type="entry name" value="Starch-binding domain-like"/>
    <property type="match status" value="1"/>
</dbReference>
<keyword evidence="6 8" id="KW-0472">Membrane</keyword>
<dbReference type="PANTHER" id="PTHR13605">
    <property type="entry name" value="ER MEMBRANE PROTEIN COMPLEX SUBUNIT 7"/>
    <property type="match status" value="1"/>
</dbReference>
<dbReference type="InterPro" id="IPR013784">
    <property type="entry name" value="Carb-bd-like_fold"/>
</dbReference>
<evidence type="ECO:0000259" key="9">
    <source>
        <dbReference type="Pfam" id="PF09430"/>
    </source>
</evidence>
<sequence>MLASLTSSAAGAEIRGKVGISVDGFNLVSLKPGTVTELQLTNAAGEQMRTFADSNGWFTLHDVAPGTYVLTTINPMFIYPELQLDVTAKAGLARAAYLVNKQQMMVQPFIIRPVALAQYYELRKPLDLWSFIKSPYGMMIGFMLFGIFVFPMLKVDPEEYKEAMAQLKGQAPADSGSSQQRIRDR</sequence>
<comment type="similarity">
    <text evidence="2">Belongs to the EMC7 family.</text>
</comment>
<evidence type="ECO:0000313" key="11">
    <source>
        <dbReference type="Proteomes" id="UP000256970"/>
    </source>
</evidence>
<evidence type="ECO:0000256" key="2">
    <source>
        <dbReference type="ARBA" id="ARBA00008880"/>
    </source>
</evidence>
<protein>
    <recommendedName>
        <fullName evidence="9">ER membrane protein complex subunit 7 beta-sandwich domain-containing protein</fullName>
    </recommendedName>
</protein>
<dbReference type="STRING" id="3088.A0A383WCL1"/>
<feature type="compositionally biased region" description="Polar residues" evidence="7">
    <location>
        <begin position="175"/>
        <end position="185"/>
    </location>
</feature>
<evidence type="ECO:0000256" key="4">
    <source>
        <dbReference type="ARBA" id="ARBA00022729"/>
    </source>
</evidence>
<evidence type="ECO:0000256" key="8">
    <source>
        <dbReference type="SAM" id="Phobius"/>
    </source>
</evidence>
<comment type="subcellular location">
    <subcellularLocation>
        <location evidence="1">Membrane</location>
        <topology evidence="1">Single-pass membrane protein</topology>
    </subcellularLocation>
</comment>
<dbReference type="AlphaFoldDB" id="A0A383WCL1"/>
<dbReference type="OrthoDB" id="27095at2759"/>
<proteinExistence type="inferred from homology"/>
<feature type="transmembrane region" description="Helical" evidence="8">
    <location>
        <begin position="136"/>
        <end position="153"/>
    </location>
</feature>
<dbReference type="PANTHER" id="PTHR13605:SF4">
    <property type="entry name" value="ER MEMBRANE PROTEIN COMPLEX SUBUNIT 7"/>
    <property type="match status" value="1"/>
</dbReference>
<evidence type="ECO:0000256" key="6">
    <source>
        <dbReference type="ARBA" id="ARBA00023136"/>
    </source>
</evidence>
<dbReference type="InterPro" id="IPR039163">
    <property type="entry name" value="EMC7"/>
</dbReference>
<dbReference type="GO" id="GO:0030246">
    <property type="term" value="F:carbohydrate binding"/>
    <property type="evidence" value="ECO:0007669"/>
    <property type="project" value="InterPro"/>
</dbReference>
<keyword evidence="5 8" id="KW-1133">Transmembrane helix</keyword>
<dbReference type="Gene3D" id="2.60.40.1120">
    <property type="entry name" value="Carboxypeptidase-like, regulatory domain"/>
    <property type="match status" value="1"/>
</dbReference>
<evidence type="ECO:0000313" key="10">
    <source>
        <dbReference type="EMBL" id="SZX74764.1"/>
    </source>
</evidence>
<name>A0A383WCL1_TETOB</name>
<dbReference type="InterPro" id="IPR019008">
    <property type="entry name" value="Beta_sandwich_EMC7"/>
</dbReference>
<evidence type="ECO:0000256" key="5">
    <source>
        <dbReference type="ARBA" id="ARBA00022989"/>
    </source>
</evidence>
<dbReference type="GO" id="GO:0072546">
    <property type="term" value="C:EMC complex"/>
    <property type="evidence" value="ECO:0007669"/>
    <property type="project" value="TreeGrafter"/>
</dbReference>